<dbReference type="Pfam" id="PF13692">
    <property type="entry name" value="Glyco_trans_1_4"/>
    <property type="match status" value="1"/>
</dbReference>
<dbReference type="Gene3D" id="3.40.50.2000">
    <property type="entry name" value="Glycogen Phosphorylase B"/>
    <property type="match status" value="2"/>
</dbReference>
<dbReference type="AlphaFoldDB" id="A0AB33K1N8"/>
<proteinExistence type="inferred from homology"/>
<dbReference type="PANTHER" id="PTHR12526">
    <property type="entry name" value="GLYCOSYLTRANSFERASE"/>
    <property type="match status" value="1"/>
</dbReference>
<sequence>MAHRPCGRTESFPPADSDALVRWRRHHLDPALDEPGGDDLLALLARAEYGRLTSAWAERALLPEDVVTARLRRAARSGTPADPWWLVGLAGGGVLQRSALAEAWGVTVRAGLRADATAALRSRLLLPVPPSERACLLDLAEQHALSPLVAAECAAVAHSDEPSVRQAAWRYLSGLRGGARVLPVGRGRSSGWYEALLLSAAWQRAAPGHRAGAGFRRAVAGLPAAPAGGIVVAQTMMLGRLEEPGVGASGGMSVLLGALGDALAATGQIARVLTLAPACGDDLGGGLVTRLGTGHWLLRVPVPGPAAAPVNAPELRAGLAWWMARLFALPGAMPAVVHARFADDSSLAVADAARRSGARFAFTVTPDPHRTMGERHRDIGRALCTEPAAALRADLHRVFAADVLADRCDLLVTIPGPTGIRELATHFPQLTHSGRRRRVVSPAEGIPPFSRAGGDTALAVELMRRLFAGGDREDGLDPGTRSSRMFLSVGRLHPVKQQDRLVEAWIEAGLHHRTTLLLVGGSAGSGTAAEREMRGRIAKFVSAEPMARRNLACWPALPNHHVRLLERVLAAEQAPYPPVYVCPSAKEEFGLAVLEAMDAGLPAAGPQRGGVPHYIDDGVNGFLLPTHSTPALSAMLAALAAVPSDELASIAAAGASTVTGRYSAQAMAGELAEAYRLLTTASSAQSG</sequence>
<comment type="similarity">
    <text evidence="1">Belongs to the glycosyltransferase group 1 family. Glycosyltransferase 4 subfamily.</text>
</comment>
<evidence type="ECO:0000256" key="4">
    <source>
        <dbReference type="ARBA" id="ARBA00022679"/>
    </source>
</evidence>
<evidence type="ECO:0000313" key="5">
    <source>
        <dbReference type="EMBL" id="BFP49444.1"/>
    </source>
</evidence>
<protein>
    <recommendedName>
        <fullName evidence="2">D-inositol 3-phosphate glycosyltransferase</fullName>
    </recommendedName>
</protein>
<dbReference type="PANTHER" id="PTHR12526:SF640">
    <property type="entry name" value="COLANIC ACID BIOSYNTHESIS GLYCOSYLTRANSFERASE WCAL-RELATED"/>
    <property type="match status" value="1"/>
</dbReference>
<gene>
    <name evidence="5" type="ORF">KCMC57_58120</name>
</gene>
<name>A0AB33K1N8_9ACTN</name>
<keyword evidence="4" id="KW-0808">Transferase</keyword>
<accession>A0AB33K1N8</accession>
<dbReference type="SUPFAM" id="SSF53756">
    <property type="entry name" value="UDP-Glycosyltransferase/glycogen phosphorylase"/>
    <property type="match status" value="1"/>
</dbReference>
<reference evidence="5" key="1">
    <citation type="submission" date="2024-07" db="EMBL/GenBank/DDBJ databases">
        <title>Complete genome sequences of cellulolytic bacteria, Kitasatospora sp. CMC57 and Streptomyces sp. CMC78, isolated from Japanese agricultural soil.</title>
        <authorList>
            <person name="Hashimoto T."/>
            <person name="Ito M."/>
            <person name="Iwamoto M."/>
            <person name="Fukahori D."/>
            <person name="Shoda T."/>
            <person name="Sakoda M."/>
            <person name="Morohoshi T."/>
            <person name="Mitsuboshi M."/>
            <person name="Nishizawa T."/>
        </authorList>
    </citation>
    <scope>NUCLEOTIDE SEQUENCE</scope>
    <source>
        <strain evidence="5">CMC57</strain>
    </source>
</reference>
<keyword evidence="3" id="KW-0328">Glycosyltransferase</keyword>
<evidence type="ECO:0000256" key="1">
    <source>
        <dbReference type="ARBA" id="ARBA00009481"/>
    </source>
</evidence>
<dbReference type="GO" id="GO:0016757">
    <property type="term" value="F:glycosyltransferase activity"/>
    <property type="evidence" value="ECO:0007669"/>
    <property type="project" value="UniProtKB-KW"/>
</dbReference>
<dbReference type="RefSeq" id="WP_407991551.1">
    <property type="nucleotide sequence ID" value="NZ_AP035881.2"/>
</dbReference>
<evidence type="ECO:0000256" key="3">
    <source>
        <dbReference type="ARBA" id="ARBA00022676"/>
    </source>
</evidence>
<dbReference type="EMBL" id="AP035881">
    <property type="protein sequence ID" value="BFP49444.1"/>
    <property type="molecule type" value="Genomic_DNA"/>
</dbReference>
<evidence type="ECO:0000256" key="2">
    <source>
        <dbReference type="ARBA" id="ARBA00021292"/>
    </source>
</evidence>
<organism evidence="5">
    <name type="scientific">Kitasatospora sp. CMC57</name>
    <dbReference type="NCBI Taxonomy" id="3231513"/>
    <lineage>
        <taxon>Bacteria</taxon>
        <taxon>Bacillati</taxon>
        <taxon>Actinomycetota</taxon>
        <taxon>Actinomycetes</taxon>
        <taxon>Kitasatosporales</taxon>
        <taxon>Streptomycetaceae</taxon>
        <taxon>Kitasatospora</taxon>
    </lineage>
</organism>